<organism evidence="1 2">
    <name type="scientific">Botryotinia fuckeliana (strain T4)</name>
    <name type="common">Noble rot fungus</name>
    <name type="synonym">Botrytis cinerea</name>
    <dbReference type="NCBI Taxonomy" id="999810"/>
    <lineage>
        <taxon>Eukaryota</taxon>
        <taxon>Fungi</taxon>
        <taxon>Dikarya</taxon>
        <taxon>Ascomycota</taxon>
        <taxon>Pezizomycotina</taxon>
        <taxon>Leotiomycetes</taxon>
        <taxon>Helotiales</taxon>
        <taxon>Sclerotiniaceae</taxon>
        <taxon>Botrytis</taxon>
    </lineage>
</organism>
<gene>
    <name evidence="1" type="ORF">BofuT4_uP086610.1</name>
</gene>
<sequence>MYWIACPFSLALTLIHRHSGFQIEIRRCFIGRKIRGVSLGEVGVVEKAKGNRVIFTILQNSHLLYLGWYL</sequence>
<proteinExistence type="predicted"/>
<dbReference type="InParanoid" id="G2YGI4"/>
<evidence type="ECO:0000313" key="2">
    <source>
        <dbReference type="Proteomes" id="UP000008177"/>
    </source>
</evidence>
<dbReference type="HOGENOM" id="CLU_2757511_0_0_1"/>
<accession>G2YGI4</accession>
<dbReference type="Proteomes" id="UP000008177">
    <property type="component" value="Unplaced contigs"/>
</dbReference>
<name>G2YGI4_BOTF4</name>
<reference evidence="2" key="1">
    <citation type="journal article" date="2011" name="PLoS Genet.">
        <title>Genomic analysis of the necrotrophic fungal pathogens Sclerotinia sclerotiorum and Botrytis cinerea.</title>
        <authorList>
            <person name="Amselem J."/>
            <person name="Cuomo C.A."/>
            <person name="van Kan J.A."/>
            <person name="Viaud M."/>
            <person name="Benito E.P."/>
            <person name="Couloux A."/>
            <person name="Coutinho P.M."/>
            <person name="de Vries R.P."/>
            <person name="Dyer P.S."/>
            <person name="Fillinger S."/>
            <person name="Fournier E."/>
            <person name="Gout L."/>
            <person name="Hahn M."/>
            <person name="Kohn L."/>
            <person name="Lapalu N."/>
            <person name="Plummer K.M."/>
            <person name="Pradier J.M."/>
            <person name="Quevillon E."/>
            <person name="Sharon A."/>
            <person name="Simon A."/>
            <person name="ten Have A."/>
            <person name="Tudzynski B."/>
            <person name="Tudzynski P."/>
            <person name="Wincker P."/>
            <person name="Andrew M."/>
            <person name="Anthouard V."/>
            <person name="Beever R.E."/>
            <person name="Beffa R."/>
            <person name="Benoit I."/>
            <person name="Bouzid O."/>
            <person name="Brault B."/>
            <person name="Chen Z."/>
            <person name="Choquer M."/>
            <person name="Collemare J."/>
            <person name="Cotton P."/>
            <person name="Danchin E.G."/>
            <person name="Da Silva C."/>
            <person name="Gautier A."/>
            <person name="Giraud C."/>
            <person name="Giraud T."/>
            <person name="Gonzalez C."/>
            <person name="Grossetete S."/>
            <person name="Guldener U."/>
            <person name="Henrissat B."/>
            <person name="Howlett B.J."/>
            <person name="Kodira C."/>
            <person name="Kretschmer M."/>
            <person name="Lappartient A."/>
            <person name="Leroch M."/>
            <person name="Levis C."/>
            <person name="Mauceli E."/>
            <person name="Neuveglise C."/>
            <person name="Oeser B."/>
            <person name="Pearson M."/>
            <person name="Poulain J."/>
            <person name="Poussereau N."/>
            <person name="Quesneville H."/>
            <person name="Rascle C."/>
            <person name="Schumacher J."/>
            <person name="Segurens B."/>
            <person name="Sexton A."/>
            <person name="Silva E."/>
            <person name="Sirven C."/>
            <person name="Soanes D.M."/>
            <person name="Talbot N.J."/>
            <person name="Templeton M."/>
            <person name="Yandava C."/>
            <person name="Yarden O."/>
            <person name="Zeng Q."/>
            <person name="Rollins J.A."/>
            <person name="Lebrun M.H."/>
            <person name="Dickman M."/>
        </authorList>
    </citation>
    <scope>NUCLEOTIDE SEQUENCE [LARGE SCALE GENOMIC DNA]</scope>
    <source>
        <strain evidence="2">T4</strain>
    </source>
</reference>
<dbReference type="EMBL" id="FQ790330">
    <property type="protein sequence ID" value="CCD50882.1"/>
    <property type="molecule type" value="Genomic_DNA"/>
</dbReference>
<evidence type="ECO:0000313" key="1">
    <source>
        <dbReference type="EMBL" id="CCD50882.1"/>
    </source>
</evidence>
<protein>
    <submittedName>
        <fullName evidence="1">Uncharacterized protein</fullName>
    </submittedName>
</protein>
<dbReference type="AlphaFoldDB" id="G2YGI4"/>